<dbReference type="Proteomes" id="UP001501126">
    <property type="component" value="Unassembled WGS sequence"/>
</dbReference>
<evidence type="ECO:0000313" key="2">
    <source>
        <dbReference type="Proteomes" id="UP001501126"/>
    </source>
</evidence>
<accession>A0ABP3Y330</accession>
<protein>
    <recommendedName>
        <fullName evidence="3">RHS repeat-associated core domain-containing protein</fullName>
    </recommendedName>
</protein>
<dbReference type="RefSeq" id="WP_343788069.1">
    <property type="nucleotide sequence ID" value="NZ_BAAAFH010000017.1"/>
</dbReference>
<dbReference type="Gene3D" id="2.180.10.10">
    <property type="entry name" value="RHS repeat-associated core"/>
    <property type="match status" value="1"/>
</dbReference>
<dbReference type="EMBL" id="BAAAFH010000017">
    <property type="protein sequence ID" value="GAA0875990.1"/>
    <property type="molecule type" value="Genomic_DNA"/>
</dbReference>
<organism evidence="1 2">
    <name type="scientific">Wandonia haliotis</name>
    <dbReference type="NCBI Taxonomy" id="574963"/>
    <lineage>
        <taxon>Bacteria</taxon>
        <taxon>Pseudomonadati</taxon>
        <taxon>Bacteroidota</taxon>
        <taxon>Flavobacteriia</taxon>
        <taxon>Flavobacteriales</taxon>
        <taxon>Crocinitomicaceae</taxon>
        <taxon>Wandonia</taxon>
    </lineage>
</organism>
<evidence type="ECO:0000313" key="1">
    <source>
        <dbReference type="EMBL" id="GAA0875990.1"/>
    </source>
</evidence>
<dbReference type="NCBIfam" id="TIGR03696">
    <property type="entry name" value="Rhs_assc_core"/>
    <property type="match status" value="1"/>
</dbReference>
<comment type="caution">
    <text evidence="1">The sequence shown here is derived from an EMBL/GenBank/DDBJ whole genome shotgun (WGS) entry which is preliminary data.</text>
</comment>
<keyword evidence="2" id="KW-1185">Reference proteome</keyword>
<gene>
    <name evidence="1" type="ORF">GCM10009118_23990</name>
</gene>
<name>A0ABP3Y330_9FLAO</name>
<proteinExistence type="predicted"/>
<evidence type="ECO:0008006" key="3">
    <source>
        <dbReference type="Google" id="ProtNLM"/>
    </source>
</evidence>
<sequence>MVGKILEVINDCKIWNATDGNYDPVILSWSDYYAFGMTMPGRNGGVGYRYQFNGMEHDSEVSGNGNSYTTEFRQYDSRLGRWKSLDPLMAEYPGMSPYVAFNNNPIYFVDPFGLEGTNPDGGDGDVSQYIDDGRGPGMMGDHGKSKPGCASGDCQAYRTPNRESGAVNEQGNVFLPKSADITQVDDKNRVTRFWYDDDAYVWDSEKNWYYGVVTGKEYNEGDYSDGLSNNFSPSREGREQAAESWRYFIYSPFDAIADSWKHSDIWKTGYFTTYWELTSYQQGAVDGGFFTSFVDALPTVALSSGLGVGALSYTRSLGGLSIPVYRVYGGQAGRFGNYWTPINPKLYGGTYRNFAGLPNSNSGAFLLKGYIQLNNINGIGLAKPIPSSGTFGRLVIEFRINNSWNNVLWTPLDVIKTKF</sequence>
<reference evidence="2" key="1">
    <citation type="journal article" date="2019" name="Int. J. Syst. Evol. Microbiol.">
        <title>The Global Catalogue of Microorganisms (GCM) 10K type strain sequencing project: providing services to taxonomists for standard genome sequencing and annotation.</title>
        <authorList>
            <consortium name="The Broad Institute Genomics Platform"/>
            <consortium name="The Broad Institute Genome Sequencing Center for Infectious Disease"/>
            <person name="Wu L."/>
            <person name="Ma J."/>
        </authorList>
    </citation>
    <scope>NUCLEOTIDE SEQUENCE [LARGE SCALE GENOMIC DNA]</scope>
    <source>
        <strain evidence="2">JCM 16083</strain>
    </source>
</reference>
<dbReference type="InterPro" id="IPR022385">
    <property type="entry name" value="Rhs_assc_core"/>
</dbReference>